<dbReference type="InterPro" id="IPR042197">
    <property type="entry name" value="Apaf_helical"/>
</dbReference>
<dbReference type="SMART" id="SM00028">
    <property type="entry name" value="TPR"/>
    <property type="match status" value="5"/>
</dbReference>
<dbReference type="PANTHER" id="PTHR47691:SF3">
    <property type="entry name" value="HTH-TYPE TRANSCRIPTIONAL REGULATOR RV0890C-RELATED"/>
    <property type="match status" value="1"/>
</dbReference>
<reference evidence="2" key="1">
    <citation type="submission" date="2022-08" db="EMBL/GenBank/DDBJ databases">
        <authorList>
            <person name="Tistechok S."/>
            <person name="Samborskyy M."/>
            <person name="Roman I."/>
        </authorList>
    </citation>
    <scope>NUCLEOTIDE SEQUENCE</scope>
    <source>
        <strain evidence="2">DSM 103496</strain>
    </source>
</reference>
<feature type="domain" description="NB-ARC" evidence="1">
    <location>
        <begin position="65"/>
        <end position="213"/>
    </location>
</feature>
<evidence type="ECO:0000313" key="3">
    <source>
        <dbReference type="Proteomes" id="UP001141259"/>
    </source>
</evidence>
<dbReference type="Pfam" id="PF00931">
    <property type="entry name" value="NB-ARC"/>
    <property type="match status" value="1"/>
</dbReference>
<dbReference type="GO" id="GO:0043531">
    <property type="term" value="F:ADP binding"/>
    <property type="evidence" value="ECO:0007669"/>
    <property type="project" value="InterPro"/>
</dbReference>
<sequence>MSSNAMSDVSGNVVQAGAIEGGVHFHAPTEVRRTPRQLPATPRAFGGRGDLLDAVDRAVLEAQAGTVPVVVLTGMGGVGKTALAVAWAHRAADRFPDGQLYVDLHGFGAEQPSEPGEVLGSFLRALGVDPKHLPVDAEERAALFRSRLSDRRVVVLLDNARNEEQVRPLVPGPGSCVLVTSRAALTGLAVDLGAVPLSVDVLPEAEALDLVRTLIGDRVRDEPEAAAALVRHCAGLPLALRVVAGLASYQPGVPLADLVDALADERGRLDALDSGDPRTAVRTVFSWSYRRLPADAAHLFRLLGLVPGTDIGKTAVAALAALPGPTTNRLLNVLFQAQVAVDTGHGRVGMHDLLRVYAAELAGDTDPEERRTAVVRLFDHYLHGAAQADLHLSPRRFRVPLEGEAPPITGLDSRESALEWMTTEHEAMAALFQLDDPTLDPRKWQLAYTMRGYFFLTKNWDTWVKTHQVALAATQRLGDLAAEASTRNNLGLALLERGDPESAGPHYLRAQEIFEQVGDLRGAGNAMGNYAWILHGRKDYEGALEWATRALANYERCQARTNAGITLRGMAIFEAALGRLDDAITHLNEAMAVFVDRNSLLDQVMAHNSLGEVHCQAGNATAAEAAHHTALALALDQGSLFEQARAHRGLGQAARLANDSLRATTEIQAALALFTALSATAEAEEATTALTTLT</sequence>
<dbReference type="SUPFAM" id="SSF52540">
    <property type="entry name" value="P-loop containing nucleoside triphosphate hydrolases"/>
    <property type="match status" value="1"/>
</dbReference>
<dbReference type="InterPro" id="IPR019734">
    <property type="entry name" value="TPR_rpt"/>
</dbReference>
<name>A0A9X3A150_9PSEU</name>
<dbReference type="PRINTS" id="PR00364">
    <property type="entry name" value="DISEASERSIST"/>
</dbReference>
<dbReference type="Pfam" id="PF13424">
    <property type="entry name" value="TPR_12"/>
    <property type="match status" value="1"/>
</dbReference>
<evidence type="ECO:0000259" key="1">
    <source>
        <dbReference type="Pfam" id="PF00931"/>
    </source>
</evidence>
<proteinExistence type="predicted"/>
<dbReference type="InterPro" id="IPR002182">
    <property type="entry name" value="NB-ARC"/>
</dbReference>
<dbReference type="Gene3D" id="1.25.40.10">
    <property type="entry name" value="Tetratricopeptide repeat domain"/>
    <property type="match status" value="2"/>
</dbReference>
<accession>A0A9X3A150</accession>
<dbReference type="Proteomes" id="UP001141259">
    <property type="component" value="Unassembled WGS sequence"/>
</dbReference>
<dbReference type="Gene3D" id="3.40.50.300">
    <property type="entry name" value="P-loop containing nucleotide triphosphate hydrolases"/>
    <property type="match status" value="1"/>
</dbReference>
<keyword evidence="3" id="KW-1185">Reference proteome</keyword>
<dbReference type="InterPro" id="IPR011990">
    <property type="entry name" value="TPR-like_helical_dom_sf"/>
</dbReference>
<dbReference type="EMBL" id="JANYMP010000009">
    <property type="protein sequence ID" value="MCS7479234.1"/>
    <property type="molecule type" value="Genomic_DNA"/>
</dbReference>
<organism evidence="2 3">
    <name type="scientific">Umezawaea endophytica</name>
    <dbReference type="NCBI Taxonomy" id="1654476"/>
    <lineage>
        <taxon>Bacteria</taxon>
        <taxon>Bacillati</taxon>
        <taxon>Actinomycetota</taxon>
        <taxon>Actinomycetes</taxon>
        <taxon>Pseudonocardiales</taxon>
        <taxon>Pseudonocardiaceae</taxon>
        <taxon>Umezawaea</taxon>
    </lineage>
</organism>
<evidence type="ECO:0000313" key="2">
    <source>
        <dbReference type="EMBL" id="MCS7479234.1"/>
    </source>
</evidence>
<dbReference type="RefSeq" id="WP_259624739.1">
    <property type="nucleotide sequence ID" value="NZ_JANYMP010000009.1"/>
</dbReference>
<dbReference type="SUPFAM" id="SSF48452">
    <property type="entry name" value="TPR-like"/>
    <property type="match status" value="2"/>
</dbReference>
<comment type="caution">
    <text evidence="2">The sequence shown here is derived from an EMBL/GenBank/DDBJ whole genome shotgun (WGS) entry which is preliminary data.</text>
</comment>
<dbReference type="Gene3D" id="1.10.8.430">
    <property type="entry name" value="Helical domain of apoptotic protease-activating factors"/>
    <property type="match status" value="1"/>
</dbReference>
<dbReference type="AlphaFoldDB" id="A0A9X3A150"/>
<gene>
    <name evidence="2" type="ORF">NZH93_20425</name>
</gene>
<protein>
    <submittedName>
        <fullName evidence="2">Tetratricopeptide repeat protein</fullName>
    </submittedName>
</protein>
<dbReference type="PANTHER" id="PTHR47691">
    <property type="entry name" value="REGULATOR-RELATED"/>
    <property type="match status" value="1"/>
</dbReference>
<dbReference type="InterPro" id="IPR027417">
    <property type="entry name" value="P-loop_NTPase"/>
</dbReference>